<dbReference type="InterPro" id="IPR016215">
    <property type="entry name" value="NTA_MOA"/>
</dbReference>
<protein>
    <submittedName>
        <fullName evidence="7">LLM class flavin-dependent oxidoreductase</fullName>
    </submittedName>
</protein>
<keyword evidence="4" id="KW-0503">Monooxygenase</keyword>
<evidence type="ECO:0000256" key="3">
    <source>
        <dbReference type="ARBA" id="ARBA00023002"/>
    </source>
</evidence>
<dbReference type="RefSeq" id="WP_246522195.1">
    <property type="nucleotide sequence ID" value="NZ_JAAEDI010000014.1"/>
</dbReference>
<evidence type="ECO:0000313" key="7">
    <source>
        <dbReference type="EMBL" id="MBR0650819.1"/>
    </source>
</evidence>
<dbReference type="PANTHER" id="PTHR30011:SF16">
    <property type="entry name" value="C2H2 FINGER DOMAIN TRANSCRIPTION FACTOR (EUROFUNG)-RELATED"/>
    <property type="match status" value="1"/>
</dbReference>
<dbReference type="PANTHER" id="PTHR30011">
    <property type="entry name" value="ALKANESULFONATE MONOOXYGENASE-RELATED"/>
    <property type="match status" value="1"/>
</dbReference>
<evidence type="ECO:0000256" key="5">
    <source>
        <dbReference type="ARBA" id="ARBA00033748"/>
    </source>
</evidence>
<keyword evidence="1" id="KW-0285">Flavoprotein</keyword>
<keyword evidence="8" id="KW-1185">Reference proteome</keyword>
<gene>
    <name evidence="7" type="ORF">GXW78_14195</name>
</gene>
<dbReference type="SUPFAM" id="SSF51679">
    <property type="entry name" value="Bacterial luciferase-like"/>
    <property type="match status" value="1"/>
</dbReference>
<dbReference type="EMBL" id="JAAEDI010000014">
    <property type="protein sequence ID" value="MBR0650819.1"/>
    <property type="molecule type" value="Genomic_DNA"/>
</dbReference>
<dbReference type="Gene3D" id="3.20.20.30">
    <property type="entry name" value="Luciferase-like domain"/>
    <property type="match status" value="1"/>
</dbReference>
<evidence type="ECO:0000256" key="4">
    <source>
        <dbReference type="ARBA" id="ARBA00023033"/>
    </source>
</evidence>
<reference evidence="8" key="1">
    <citation type="journal article" date="2021" name="Syst. Appl. Microbiol.">
        <title>Roseomonas hellenica sp. nov., isolated from roots of wild-growing Alkanna tinctoria.</title>
        <authorList>
            <person name="Rat A."/>
            <person name="Naranjo H.D."/>
            <person name="Lebbe L."/>
            <person name="Cnockaert M."/>
            <person name="Krigas N."/>
            <person name="Grigoriadou K."/>
            <person name="Maloupa E."/>
            <person name="Willems A."/>
        </authorList>
    </citation>
    <scope>NUCLEOTIDE SEQUENCE [LARGE SCALE GENOMIC DNA]</scope>
    <source>
        <strain evidence="8">LMG 31159</strain>
    </source>
</reference>
<name>A0ABS5EIG7_9PROT</name>
<dbReference type="Pfam" id="PF00296">
    <property type="entry name" value="Bac_luciferase"/>
    <property type="match status" value="1"/>
</dbReference>
<keyword evidence="2" id="KW-0288">FMN</keyword>
<dbReference type="InterPro" id="IPR011251">
    <property type="entry name" value="Luciferase-like_dom"/>
</dbReference>
<dbReference type="PIRSF" id="PIRSF000337">
    <property type="entry name" value="NTA_MOA"/>
    <property type="match status" value="1"/>
</dbReference>
<evidence type="ECO:0000256" key="2">
    <source>
        <dbReference type="ARBA" id="ARBA00022643"/>
    </source>
</evidence>
<dbReference type="InterPro" id="IPR051260">
    <property type="entry name" value="Diverse_substr_monoxygenases"/>
</dbReference>
<accession>A0ABS5EIG7</accession>
<dbReference type="NCBIfam" id="TIGR03860">
    <property type="entry name" value="FMN_nitrolo"/>
    <property type="match status" value="1"/>
</dbReference>
<organism evidence="7 8">
    <name type="scientific">Neoroseomonas terrae</name>
    <dbReference type="NCBI Taxonomy" id="424799"/>
    <lineage>
        <taxon>Bacteria</taxon>
        <taxon>Pseudomonadati</taxon>
        <taxon>Pseudomonadota</taxon>
        <taxon>Alphaproteobacteria</taxon>
        <taxon>Acetobacterales</taxon>
        <taxon>Acetobacteraceae</taxon>
        <taxon>Neoroseomonas</taxon>
    </lineage>
</organism>
<comment type="similarity">
    <text evidence="5">Belongs to the NtaA/SnaA/DszA monooxygenase family.</text>
</comment>
<dbReference type="InterPro" id="IPR036661">
    <property type="entry name" value="Luciferase-like_sf"/>
</dbReference>
<dbReference type="Proteomes" id="UP000698752">
    <property type="component" value="Unassembled WGS sequence"/>
</dbReference>
<keyword evidence="3" id="KW-0560">Oxidoreductase</keyword>
<evidence type="ECO:0000313" key="8">
    <source>
        <dbReference type="Proteomes" id="UP000698752"/>
    </source>
</evidence>
<proteinExistence type="inferred from homology"/>
<evidence type="ECO:0000259" key="6">
    <source>
        <dbReference type="Pfam" id="PF00296"/>
    </source>
</evidence>
<evidence type="ECO:0000256" key="1">
    <source>
        <dbReference type="ARBA" id="ARBA00022630"/>
    </source>
</evidence>
<sequence>MSRRMMKLGLNLVANGAHGGGWRMPEAHLGAAMDIRMWKALAKEAERARFHFMFWADGMAVRSSAADERQLSYDSRIDVFEPMTLLSALSAVTERMGYIATVSTTYYEPFAIARLFASLDHITEGRTGWNVVTSWSEQEALNFNRDKHMEHAARYRRAQEAVDVILGLWDSWQDDAFIRDKATGQYFDPAKLHIPDHRGEHFKVRGPLNARRPVQGYPVIVQAGSSGPGQDLAGRIAEMVYTMQKSCAAAQAFYASVKGQVVAHGRDPDKVLVMPGMMPIMGRTMQEARDRAEQMQALIHPQLGLAALVPAFGDLSGYDLDGPVPQMLADTNSVKSEHATLAKQVAANGSMTIRELIHQRSASGHHVIVGTPQSIADEMEEWFVNRGCDGWNILPPYFPGPVTEVFDQLIPELQRRGLFHTDYEGVTLRENLGLARPDHPAVRRAAAADSRLSMRVPERR</sequence>
<feature type="domain" description="Luciferase-like" evidence="6">
    <location>
        <begin position="30"/>
        <end position="388"/>
    </location>
</feature>
<comment type="caution">
    <text evidence="7">The sequence shown here is derived from an EMBL/GenBank/DDBJ whole genome shotgun (WGS) entry which is preliminary data.</text>
</comment>
<dbReference type="CDD" id="cd01095">
    <property type="entry name" value="Nitrilotriacetate_monoxgenase"/>
    <property type="match status" value="1"/>
</dbReference>